<comment type="caution">
    <text evidence="1">The sequence shown here is derived from an EMBL/GenBank/DDBJ whole genome shotgun (WGS) entry which is preliminary data.</text>
</comment>
<dbReference type="Proteomes" id="UP000177693">
    <property type="component" value="Unassembled WGS sequence"/>
</dbReference>
<sequence>MTTIRSHYLPRTYLKHFLNDDVLFMYKKGAKFFDDLKISPSDRILEVRGENGLLNVGVEKHLYDPEIAGISSDDLENIFQELGEDVYDTVISEIETLGNGSPVPPSVKDPLCLMMASMRVRTPLFKKEIEEMDEQMKKHLMALNYERMTVEEVQQHAKEVTGKEITIEFAAEMRDSFINKNYAVKYPNAYFIKHALLLVEEHINIFHQMTMTICKSNNRFFVTNDNPLVYFVPPEKVNVYNPPKGLVTPHCEVFFPLTKNLAVHMTWKKEEEELREVSRQVIDAFNYNLSHNSWEYIFAPIKINELNIFIQEYIPYPFKFAIH</sequence>
<dbReference type="EMBL" id="MFVL01000018">
    <property type="protein sequence ID" value="OGJ01472.1"/>
    <property type="molecule type" value="Genomic_DNA"/>
</dbReference>
<reference evidence="1 2" key="1">
    <citation type="journal article" date="2016" name="Nat. Commun.">
        <title>Thousands of microbial genomes shed light on interconnected biogeochemical processes in an aquifer system.</title>
        <authorList>
            <person name="Anantharaman K."/>
            <person name="Brown C.T."/>
            <person name="Hug L.A."/>
            <person name="Sharon I."/>
            <person name="Castelle C.J."/>
            <person name="Probst A.J."/>
            <person name="Thomas B.C."/>
            <person name="Singh A."/>
            <person name="Wilkins M.J."/>
            <person name="Karaoz U."/>
            <person name="Brodie E.L."/>
            <person name="Williams K.H."/>
            <person name="Hubbard S.S."/>
            <person name="Banfield J.F."/>
        </authorList>
    </citation>
    <scope>NUCLEOTIDE SEQUENCE [LARGE SCALE GENOMIC DNA]</scope>
</reference>
<dbReference type="AlphaFoldDB" id="A0A1F6Y545"/>
<name>A0A1F6Y545_9BACT</name>
<dbReference type="Pfam" id="PF14022">
    <property type="entry name" value="DUF4238"/>
    <property type="match status" value="1"/>
</dbReference>
<proteinExistence type="predicted"/>
<dbReference type="InterPro" id="IPR025332">
    <property type="entry name" value="DUF4238"/>
</dbReference>
<evidence type="ECO:0000313" key="2">
    <source>
        <dbReference type="Proteomes" id="UP000177693"/>
    </source>
</evidence>
<accession>A0A1F6Y545</accession>
<evidence type="ECO:0008006" key="3">
    <source>
        <dbReference type="Google" id="ProtNLM"/>
    </source>
</evidence>
<protein>
    <recommendedName>
        <fullName evidence="3">DUF4238 domain-containing protein</fullName>
    </recommendedName>
</protein>
<evidence type="ECO:0000313" key="1">
    <source>
        <dbReference type="EMBL" id="OGJ01472.1"/>
    </source>
</evidence>
<gene>
    <name evidence="1" type="ORF">A3I23_00335</name>
</gene>
<organism evidence="1 2">
    <name type="scientific">Candidatus Nomurabacteria bacterium RIFCSPLOWO2_02_FULL_40_67</name>
    <dbReference type="NCBI Taxonomy" id="1801787"/>
    <lineage>
        <taxon>Bacteria</taxon>
        <taxon>Candidatus Nomuraibacteriota</taxon>
    </lineage>
</organism>